<keyword evidence="9 11" id="KW-0368">Histidine biosynthesis</keyword>
<dbReference type="Gene3D" id="3.90.1150.10">
    <property type="entry name" value="Aspartate Aminotransferase, domain 1"/>
    <property type="match status" value="1"/>
</dbReference>
<comment type="pathway">
    <text evidence="2 11">Amino-acid biosynthesis; L-histidine biosynthesis; L-histidine from 5-phospho-alpha-D-ribose 1-diphosphate: step 7/9.</text>
</comment>
<dbReference type="PROSITE" id="PS00599">
    <property type="entry name" value="AA_TRANSFER_CLASS_2"/>
    <property type="match status" value="1"/>
</dbReference>
<keyword evidence="8 11" id="KW-0663">Pyridoxal phosphate</keyword>
<dbReference type="InterPro" id="IPR001917">
    <property type="entry name" value="Aminotrans_II_pyridoxalP_BS"/>
</dbReference>
<keyword evidence="7 11" id="KW-0808">Transferase</keyword>
<dbReference type="InterPro" id="IPR050106">
    <property type="entry name" value="HistidinolP_aminotransfase"/>
</dbReference>
<keyword evidence="6 11" id="KW-0028">Amino-acid biosynthesis</keyword>
<comment type="subunit">
    <text evidence="4 11">Homodimer.</text>
</comment>
<evidence type="ECO:0000256" key="6">
    <source>
        <dbReference type="ARBA" id="ARBA00022605"/>
    </source>
</evidence>
<sequence length="424" mass="45630">MVLFAFVSGVGWRGYADDEQRMIGARIGPQDHARQTPKAFENATKIAPMKGWNMQSVQENALSPRQEVTALPIYNAGISASTAQQVSGRQDIAALASNENPYGASPAVATALRSLVPSRYSDSASGALRQALSDKLGTATDRIVCGNGSEELIAALCRAYLQKDDTVLTISPCFGLHEIEPMAAGAHVIKVPMTTAFDYDVDALVRELARRPKIVFISSPSNPAGKALSLPELNRLLDAVQPATLFVLDEAYFELIDPGYPDGLKVLTQRLALSWVVLRTFSKAYGLAGLRVGYGISSDDSIAQAMRACLTTFNINAAAQLAAVAALQDDGWTREASAKIRRDRAILADRLRELGVRVVPSQTNFLFIDVATEAAPVASALLQKGIIVKPWTEASYTNFLRVSIGTAGDNERFVWELGRALGMA</sequence>
<name>A0ABV2DLZ4_9HYPH</name>
<comment type="cofactor">
    <cofactor evidence="1 11">
        <name>pyridoxal 5'-phosphate</name>
        <dbReference type="ChEBI" id="CHEBI:597326"/>
    </cofactor>
</comment>
<evidence type="ECO:0000256" key="2">
    <source>
        <dbReference type="ARBA" id="ARBA00005011"/>
    </source>
</evidence>
<comment type="catalytic activity">
    <reaction evidence="10 11">
        <text>L-histidinol phosphate + 2-oxoglutarate = 3-(imidazol-4-yl)-2-oxopropyl phosphate + L-glutamate</text>
        <dbReference type="Rhea" id="RHEA:23744"/>
        <dbReference type="ChEBI" id="CHEBI:16810"/>
        <dbReference type="ChEBI" id="CHEBI:29985"/>
        <dbReference type="ChEBI" id="CHEBI:57766"/>
        <dbReference type="ChEBI" id="CHEBI:57980"/>
        <dbReference type="EC" id="2.6.1.9"/>
    </reaction>
</comment>
<dbReference type="PANTHER" id="PTHR43643">
    <property type="entry name" value="HISTIDINOL-PHOSPHATE AMINOTRANSFERASE 2"/>
    <property type="match status" value="1"/>
</dbReference>
<evidence type="ECO:0000256" key="3">
    <source>
        <dbReference type="ARBA" id="ARBA00007970"/>
    </source>
</evidence>
<dbReference type="PANTHER" id="PTHR43643:SF6">
    <property type="entry name" value="HISTIDINOL-PHOSPHATE AMINOTRANSFERASE"/>
    <property type="match status" value="1"/>
</dbReference>
<dbReference type="InterPro" id="IPR005861">
    <property type="entry name" value="HisP_aminotrans"/>
</dbReference>
<proteinExistence type="inferred from homology"/>
<dbReference type="GO" id="GO:0004400">
    <property type="term" value="F:histidinol-phosphate transaminase activity"/>
    <property type="evidence" value="ECO:0007669"/>
    <property type="project" value="UniProtKB-EC"/>
</dbReference>
<dbReference type="Gene3D" id="3.40.640.10">
    <property type="entry name" value="Type I PLP-dependent aspartate aminotransferase-like (Major domain)"/>
    <property type="match status" value="1"/>
</dbReference>
<dbReference type="Pfam" id="PF00155">
    <property type="entry name" value="Aminotran_1_2"/>
    <property type="match status" value="1"/>
</dbReference>
<reference evidence="13 14" key="1">
    <citation type="submission" date="2024-06" db="EMBL/GenBank/DDBJ databases">
        <authorList>
            <person name="Kim D.-U."/>
        </authorList>
    </citation>
    <scope>NUCLEOTIDE SEQUENCE [LARGE SCALE GENOMIC DNA]</scope>
    <source>
        <strain evidence="13 14">KACC15460</strain>
    </source>
</reference>
<dbReference type="EC" id="2.6.1.9" evidence="11"/>
<dbReference type="SUPFAM" id="SSF53383">
    <property type="entry name" value="PLP-dependent transferases"/>
    <property type="match status" value="1"/>
</dbReference>
<evidence type="ECO:0000256" key="4">
    <source>
        <dbReference type="ARBA" id="ARBA00011738"/>
    </source>
</evidence>
<accession>A0ABV2DLZ4</accession>
<dbReference type="NCBIfam" id="TIGR01141">
    <property type="entry name" value="hisC"/>
    <property type="match status" value="1"/>
</dbReference>
<dbReference type="InterPro" id="IPR015421">
    <property type="entry name" value="PyrdxlP-dep_Trfase_major"/>
</dbReference>
<evidence type="ECO:0000256" key="7">
    <source>
        <dbReference type="ARBA" id="ARBA00022679"/>
    </source>
</evidence>
<dbReference type="EMBL" id="JBEWSZ010000002">
    <property type="protein sequence ID" value="MET2831031.1"/>
    <property type="molecule type" value="Genomic_DNA"/>
</dbReference>
<dbReference type="InterPro" id="IPR015422">
    <property type="entry name" value="PyrdxlP-dep_Trfase_small"/>
</dbReference>
<evidence type="ECO:0000256" key="8">
    <source>
        <dbReference type="ARBA" id="ARBA00022898"/>
    </source>
</evidence>
<dbReference type="InterPro" id="IPR015424">
    <property type="entry name" value="PyrdxlP-dep_Trfase"/>
</dbReference>
<dbReference type="HAMAP" id="MF_01023">
    <property type="entry name" value="HisC_aminotrans_2"/>
    <property type="match status" value="1"/>
</dbReference>
<gene>
    <name evidence="11 13" type="primary">hisC</name>
    <name evidence="13" type="ORF">ABVQ20_29020</name>
</gene>
<evidence type="ECO:0000256" key="5">
    <source>
        <dbReference type="ARBA" id="ARBA00022576"/>
    </source>
</evidence>
<evidence type="ECO:0000313" key="13">
    <source>
        <dbReference type="EMBL" id="MET2831031.1"/>
    </source>
</evidence>
<evidence type="ECO:0000313" key="14">
    <source>
        <dbReference type="Proteomes" id="UP001548832"/>
    </source>
</evidence>
<evidence type="ECO:0000259" key="12">
    <source>
        <dbReference type="Pfam" id="PF00155"/>
    </source>
</evidence>
<evidence type="ECO:0000256" key="11">
    <source>
        <dbReference type="HAMAP-Rule" id="MF_01023"/>
    </source>
</evidence>
<dbReference type="CDD" id="cd00609">
    <property type="entry name" value="AAT_like"/>
    <property type="match status" value="1"/>
</dbReference>
<evidence type="ECO:0000256" key="10">
    <source>
        <dbReference type="ARBA" id="ARBA00047481"/>
    </source>
</evidence>
<feature type="modified residue" description="N6-(pyridoxal phosphate)lysine" evidence="11">
    <location>
        <position position="283"/>
    </location>
</feature>
<keyword evidence="14" id="KW-1185">Reference proteome</keyword>
<feature type="domain" description="Aminotransferase class I/classII large" evidence="12">
    <location>
        <begin position="92"/>
        <end position="414"/>
    </location>
</feature>
<evidence type="ECO:0000256" key="9">
    <source>
        <dbReference type="ARBA" id="ARBA00023102"/>
    </source>
</evidence>
<comment type="similarity">
    <text evidence="3 11">Belongs to the class-II pyridoxal-phosphate-dependent aminotransferase family. Histidinol-phosphate aminotransferase subfamily.</text>
</comment>
<organism evidence="13 14">
    <name type="scientific">Mesorhizobium shangrilense</name>
    <dbReference type="NCBI Taxonomy" id="460060"/>
    <lineage>
        <taxon>Bacteria</taxon>
        <taxon>Pseudomonadati</taxon>
        <taxon>Pseudomonadota</taxon>
        <taxon>Alphaproteobacteria</taxon>
        <taxon>Hyphomicrobiales</taxon>
        <taxon>Phyllobacteriaceae</taxon>
        <taxon>Mesorhizobium</taxon>
    </lineage>
</organism>
<dbReference type="InterPro" id="IPR004839">
    <property type="entry name" value="Aminotransferase_I/II_large"/>
</dbReference>
<dbReference type="Proteomes" id="UP001548832">
    <property type="component" value="Unassembled WGS sequence"/>
</dbReference>
<keyword evidence="5 11" id="KW-0032">Aminotransferase</keyword>
<protein>
    <recommendedName>
        <fullName evidence="11">Histidinol-phosphate aminotransferase</fullName>
        <ecNumber evidence="11">2.6.1.9</ecNumber>
    </recommendedName>
    <alternativeName>
        <fullName evidence="11">Imidazole acetol-phosphate transaminase</fullName>
    </alternativeName>
</protein>
<comment type="caution">
    <text evidence="13">The sequence shown here is derived from an EMBL/GenBank/DDBJ whole genome shotgun (WGS) entry which is preliminary data.</text>
</comment>
<evidence type="ECO:0000256" key="1">
    <source>
        <dbReference type="ARBA" id="ARBA00001933"/>
    </source>
</evidence>